<dbReference type="AlphaFoldDB" id="A0A3A8AT47"/>
<feature type="chain" id="PRO_5017395104" evidence="1">
    <location>
        <begin position="23"/>
        <end position="342"/>
    </location>
</feature>
<keyword evidence="1" id="KW-0732">Signal</keyword>
<feature type="domain" description="ABC-type glycine betaine transport system substrate-binding" evidence="2">
    <location>
        <begin position="30"/>
        <end position="324"/>
    </location>
</feature>
<dbReference type="OrthoDB" id="9787902at2"/>
<evidence type="ECO:0000259" key="2">
    <source>
        <dbReference type="Pfam" id="PF04069"/>
    </source>
</evidence>
<evidence type="ECO:0000313" key="4">
    <source>
        <dbReference type="Proteomes" id="UP000281128"/>
    </source>
</evidence>
<sequence length="342" mass="37215">MELKRQLLAGLAIGVLAIPALAQDLPGEGKTVRIARNDSLGANYVQDEILISMIEDLGYDVELVTVGVAAFLQAAKQGDMDITADINMPQRAPQVEKVEEWVALVGDGTIGGGGINGYTIDKATSEKYDITSLEQLKDPELAKLFDSDGDGLANLINCDPGWSCGDVVDYQLEEFGLGDTVESIRAKYEPLMAEVFARYRQGDSVLYYTWSPSFVTEGLKPGEDVVWLPIPYDALPEGVSSSGKQEVSGVVGCAGGQDPCRMATGSWNWKIAANRKFLKENPAIAALAETVSWPLATWSSWEGRMKEDSSDRNIKSIADDWIENNRETYEDFVGTARKAATK</sequence>
<accession>A0A3A8AT47</accession>
<keyword evidence="4" id="KW-1185">Reference proteome</keyword>
<dbReference type="Gene3D" id="3.40.190.10">
    <property type="entry name" value="Periplasmic binding protein-like II"/>
    <property type="match status" value="1"/>
</dbReference>
<feature type="signal peptide" evidence="1">
    <location>
        <begin position="1"/>
        <end position="22"/>
    </location>
</feature>
<protein>
    <submittedName>
        <fullName evidence="3">Proline/glycine betaine ABC transporter substrate-binding protein ProX</fullName>
    </submittedName>
</protein>
<name>A0A3A8AT47_9RHOB</name>
<dbReference type="Gene3D" id="3.40.190.100">
    <property type="entry name" value="Glycine betaine-binding periplasmic protein, domain 2"/>
    <property type="match status" value="1"/>
</dbReference>
<dbReference type="InterPro" id="IPR007210">
    <property type="entry name" value="ABC_Gly_betaine_transp_sub-bd"/>
</dbReference>
<dbReference type="RefSeq" id="WP_121168730.1">
    <property type="nucleotide sequence ID" value="NZ_RAPE01000006.1"/>
</dbReference>
<evidence type="ECO:0000256" key="1">
    <source>
        <dbReference type="SAM" id="SignalP"/>
    </source>
</evidence>
<dbReference type="NCBIfam" id="NF008334">
    <property type="entry name" value="PRK11119.1"/>
    <property type="match status" value="1"/>
</dbReference>
<gene>
    <name evidence="3" type="primary">proX</name>
    <name evidence="3" type="ORF">D6850_16550</name>
</gene>
<reference evidence="3 4" key="1">
    <citation type="submission" date="2018-09" db="EMBL/GenBank/DDBJ databases">
        <title>Roseovarius spongiae sp. nov., isolated from a marine sponge.</title>
        <authorList>
            <person name="Zhuang L."/>
            <person name="Luo L."/>
        </authorList>
    </citation>
    <scope>NUCLEOTIDE SEQUENCE [LARGE SCALE GENOMIC DNA]</scope>
    <source>
        <strain evidence="3 4">HN-E21</strain>
    </source>
</reference>
<dbReference type="EMBL" id="RAPE01000006">
    <property type="protein sequence ID" value="RKF12578.1"/>
    <property type="molecule type" value="Genomic_DNA"/>
</dbReference>
<dbReference type="Proteomes" id="UP000281128">
    <property type="component" value="Unassembled WGS sequence"/>
</dbReference>
<dbReference type="SUPFAM" id="SSF53850">
    <property type="entry name" value="Periplasmic binding protein-like II"/>
    <property type="match status" value="1"/>
</dbReference>
<dbReference type="Pfam" id="PF04069">
    <property type="entry name" value="OpuAC"/>
    <property type="match status" value="1"/>
</dbReference>
<dbReference type="GO" id="GO:0043190">
    <property type="term" value="C:ATP-binding cassette (ABC) transporter complex"/>
    <property type="evidence" value="ECO:0007669"/>
    <property type="project" value="InterPro"/>
</dbReference>
<comment type="caution">
    <text evidence="3">The sequence shown here is derived from an EMBL/GenBank/DDBJ whole genome shotgun (WGS) entry which is preliminary data.</text>
</comment>
<dbReference type="GO" id="GO:0022857">
    <property type="term" value="F:transmembrane transporter activity"/>
    <property type="evidence" value="ECO:0007669"/>
    <property type="project" value="InterPro"/>
</dbReference>
<organism evidence="3 4">
    <name type="scientific">Roseovarius spongiae</name>
    <dbReference type="NCBI Taxonomy" id="2320272"/>
    <lineage>
        <taxon>Bacteria</taxon>
        <taxon>Pseudomonadati</taxon>
        <taxon>Pseudomonadota</taxon>
        <taxon>Alphaproteobacteria</taxon>
        <taxon>Rhodobacterales</taxon>
        <taxon>Roseobacteraceae</taxon>
        <taxon>Roseovarius</taxon>
    </lineage>
</organism>
<evidence type="ECO:0000313" key="3">
    <source>
        <dbReference type="EMBL" id="RKF12578.1"/>
    </source>
</evidence>
<proteinExistence type="predicted"/>